<gene>
    <name evidence="2" type="ORF">ILUMI_00131</name>
</gene>
<dbReference type="OrthoDB" id="6780159at2759"/>
<proteinExistence type="predicted"/>
<protein>
    <submittedName>
        <fullName evidence="2">Uncharacterized protein</fullName>
    </submittedName>
</protein>
<keyword evidence="3" id="KW-1185">Reference proteome</keyword>
<reference evidence="2" key="1">
    <citation type="submission" date="2019-08" db="EMBL/GenBank/DDBJ databases">
        <title>The genome of the North American firefly Photinus pyralis.</title>
        <authorList>
            <consortium name="Photinus pyralis genome working group"/>
            <person name="Fallon T.R."/>
            <person name="Sander Lower S.E."/>
            <person name="Weng J.-K."/>
        </authorList>
    </citation>
    <scope>NUCLEOTIDE SEQUENCE</scope>
    <source>
        <strain evidence="2">TRF0915ILg1</strain>
        <tissue evidence="2">Whole body</tissue>
    </source>
</reference>
<feature type="region of interest" description="Disordered" evidence="1">
    <location>
        <begin position="1"/>
        <end position="41"/>
    </location>
</feature>
<name>A0A8K0GNE3_IGNLU</name>
<evidence type="ECO:0000313" key="2">
    <source>
        <dbReference type="EMBL" id="KAF2906046.1"/>
    </source>
</evidence>
<dbReference type="Proteomes" id="UP000801492">
    <property type="component" value="Unassembled WGS sequence"/>
</dbReference>
<sequence>MSAGSSASRKNKKSFLKRNEDWLNQPLHQPTHPLHQSDITATPKSQLRTVKKFHSLTDRSKRRRTKALVLSHSPEELAFASQSSYTKTGKRNIAYVLKKAVSSNP</sequence>
<organism evidence="2 3">
    <name type="scientific">Ignelater luminosus</name>
    <name type="common">Cucubano</name>
    <name type="synonym">Pyrophorus luminosus</name>
    <dbReference type="NCBI Taxonomy" id="2038154"/>
    <lineage>
        <taxon>Eukaryota</taxon>
        <taxon>Metazoa</taxon>
        <taxon>Ecdysozoa</taxon>
        <taxon>Arthropoda</taxon>
        <taxon>Hexapoda</taxon>
        <taxon>Insecta</taxon>
        <taxon>Pterygota</taxon>
        <taxon>Neoptera</taxon>
        <taxon>Endopterygota</taxon>
        <taxon>Coleoptera</taxon>
        <taxon>Polyphaga</taxon>
        <taxon>Elateriformia</taxon>
        <taxon>Elateroidea</taxon>
        <taxon>Elateridae</taxon>
        <taxon>Agrypninae</taxon>
        <taxon>Pyrophorini</taxon>
        <taxon>Ignelater</taxon>
    </lineage>
</organism>
<dbReference type="EMBL" id="VTPC01000031">
    <property type="protein sequence ID" value="KAF2906046.1"/>
    <property type="molecule type" value="Genomic_DNA"/>
</dbReference>
<comment type="caution">
    <text evidence="2">The sequence shown here is derived from an EMBL/GenBank/DDBJ whole genome shotgun (WGS) entry which is preliminary data.</text>
</comment>
<evidence type="ECO:0000313" key="3">
    <source>
        <dbReference type="Proteomes" id="UP000801492"/>
    </source>
</evidence>
<evidence type="ECO:0000256" key="1">
    <source>
        <dbReference type="SAM" id="MobiDB-lite"/>
    </source>
</evidence>
<accession>A0A8K0GNE3</accession>
<dbReference type="AlphaFoldDB" id="A0A8K0GNE3"/>